<organism evidence="18 19">
    <name type="scientific">Flagellimonas ochracea</name>
    <dbReference type="NCBI Taxonomy" id="2696472"/>
    <lineage>
        <taxon>Bacteria</taxon>
        <taxon>Pseudomonadati</taxon>
        <taxon>Bacteroidota</taxon>
        <taxon>Flavobacteriia</taxon>
        <taxon>Flavobacteriales</taxon>
        <taxon>Flavobacteriaceae</taxon>
        <taxon>Flagellimonas</taxon>
    </lineage>
</organism>
<dbReference type="Pfam" id="PF13361">
    <property type="entry name" value="UvrD_C"/>
    <property type="match status" value="2"/>
</dbReference>
<keyword evidence="1" id="KW-0540">Nuclease</keyword>
<evidence type="ECO:0000313" key="19">
    <source>
        <dbReference type="Proteomes" id="UP000667650"/>
    </source>
</evidence>
<evidence type="ECO:0000313" key="18">
    <source>
        <dbReference type="EMBL" id="NAY91797.1"/>
    </source>
</evidence>
<comment type="catalytic activity">
    <reaction evidence="13">
        <text>ATP + H2O = ADP + phosphate + H(+)</text>
        <dbReference type="Rhea" id="RHEA:13065"/>
        <dbReference type="ChEBI" id="CHEBI:15377"/>
        <dbReference type="ChEBI" id="CHEBI:15378"/>
        <dbReference type="ChEBI" id="CHEBI:30616"/>
        <dbReference type="ChEBI" id="CHEBI:43474"/>
        <dbReference type="ChEBI" id="CHEBI:456216"/>
        <dbReference type="EC" id="5.6.2.4"/>
    </reaction>
</comment>
<comment type="catalytic activity">
    <reaction evidence="11">
        <text>Couples ATP hydrolysis with the unwinding of duplex DNA by translocating in the 3'-5' direction.</text>
        <dbReference type="EC" id="5.6.2.4"/>
    </reaction>
</comment>
<evidence type="ECO:0000256" key="9">
    <source>
        <dbReference type="ARBA" id="ARBA00023204"/>
    </source>
</evidence>
<dbReference type="Gene3D" id="3.40.50.300">
    <property type="entry name" value="P-loop containing nucleotide triphosphate hydrolases"/>
    <property type="match status" value="3"/>
</dbReference>
<sequence>MEGSHFKIYSASAGSGKTYALTKEYLKILLSHPSPSKFRQILAMTFTNKAVNEMKTRILGQLLAFGKNPTPKKQESLFKQLCQELTMNEQQMKARAKLVLKLILHNYSFFEISTIDKFNHKIIKTFARDLQLSQNFEVELDTELLLEEAVGRLLERTGADKKLTEALIAFSLEKIDDDKSWNIAFDLKEIGKLLFQENHAANVETLRSKSIYDFQEIQRKIASQIAALEKELKEAAQNVLQEIQNQGFEFEDFPRKTLPNHFKKITEGKFSTKDLYGSKTLEPNLLEGKLLKANDNRDISSLASRILAAYMSIKQNIYRHSYLRNIYSNIVPMTVLNEIAKEIKNIEEEKDIIPISSLNTILSKEIKNQPVPFIYERMGEKYRHYFIDEFQDTSKMQWDNLIPLVGNALESENERNERGSLFLVGDAKQAIYRWRGGRAEQFLNLINAKANPFVVAPSLHSLDTNWRSQDKIVEFNNMFFTTAAPVLKNEDYRSLFLKDSHQKTNNKPGGFVQITFLEKEVEDIHSLYCERVLDTIDQIVSENYGYADICILVRDNRKGALMADFLAQNNIPIISSEALLLKKNEKVVFLIAVLRIFENRQNREAAYHILKYLAQDETDKHVFISKNLDHIAEFLLEAYGFCIGNLQGKPVLTILEKAIIKFNLAIEAVAHIIALMDVVLDVEKREGPSVHAFLNYWDVKKESLSIAAPEGMDAVSIMTIHKAKGLEFPFVIFPFANAILDDKRKKKKSWVPTTEDEKIFALDEFLVNTTKEMLEYNNKAAQNYIEEEHKSVLDSMNVLYVALTRPIKGLYVFTEMGKELTEVKMASTYSDLFQWFVNKQGDSTNENHSFTFGAFPKKIETAVKTSSVEEDVSYVTRPTGDSEFVIATTTGRLWDNERLEAIAKGNLIHFALSQVKTSEDVPEAIQNLVASGDLPQESAEEVTIKVMEVVTHPELKRYYSQDLQILNEQEILAASGVSLRPDRITISENRATIIDYKTGDPAPKHKTQLIQYKKVLQDMDFEIEHAIIVYIDQNINLVFV</sequence>
<evidence type="ECO:0000256" key="12">
    <source>
        <dbReference type="ARBA" id="ARBA00034808"/>
    </source>
</evidence>
<feature type="domain" description="UvrD-like helicase ATP-binding" evidence="16">
    <location>
        <begin position="1"/>
        <end position="469"/>
    </location>
</feature>
<dbReference type="SUPFAM" id="SSF52540">
    <property type="entry name" value="P-loop containing nucleoside triphosphate hydrolases"/>
    <property type="match status" value="1"/>
</dbReference>
<keyword evidence="9" id="KW-0234">DNA repair</keyword>
<evidence type="ECO:0000256" key="1">
    <source>
        <dbReference type="ARBA" id="ARBA00022722"/>
    </source>
</evidence>
<dbReference type="GO" id="GO:0000725">
    <property type="term" value="P:recombinational repair"/>
    <property type="evidence" value="ECO:0007669"/>
    <property type="project" value="TreeGrafter"/>
</dbReference>
<dbReference type="AlphaFoldDB" id="A0A964TBG2"/>
<keyword evidence="10" id="KW-0413">Isomerase</keyword>
<dbReference type="Pfam" id="PF00580">
    <property type="entry name" value="UvrD-helicase"/>
    <property type="match status" value="1"/>
</dbReference>
<dbReference type="Gene3D" id="1.10.3170.10">
    <property type="entry name" value="Recbcd, chain B, domain 2"/>
    <property type="match status" value="1"/>
</dbReference>
<reference evidence="18" key="1">
    <citation type="submission" date="2020-01" db="EMBL/GenBank/DDBJ databases">
        <title>Muricauda ochracea sp. nov., isolated from a tidal flat of Garorim bay in Korea.</title>
        <authorList>
            <person name="Kim D."/>
            <person name="Yoo Y."/>
            <person name="Kim J.-J."/>
        </authorList>
    </citation>
    <scope>NUCLEOTIDE SEQUENCE</scope>
    <source>
        <strain evidence="18">JGD-17</strain>
    </source>
</reference>
<keyword evidence="3" id="KW-0227">DNA damage</keyword>
<feature type="binding site" evidence="14">
    <location>
        <begin position="11"/>
        <end position="18"/>
    </location>
    <ligand>
        <name>ATP</name>
        <dbReference type="ChEBI" id="CHEBI:30616"/>
    </ligand>
</feature>
<evidence type="ECO:0000259" key="16">
    <source>
        <dbReference type="PROSITE" id="PS51198"/>
    </source>
</evidence>
<evidence type="ECO:0000256" key="2">
    <source>
        <dbReference type="ARBA" id="ARBA00022741"/>
    </source>
</evidence>
<evidence type="ECO:0000256" key="11">
    <source>
        <dbReference type="ARBA" id="ARBA00034617"/>
    </source>
</evidence>
<dbReference type="PROSITE" id="PS51198">
    <property type="entry name" value="UVRD_HELICASE_ATP_BIND"/>
    <property type="match status" value="1"/>
</dbReference>
<evidence type="ECO:0000256" key="15">
    <source>
        <dbReference type="SAM" id="Coils"/>
    </source>
</evidence>
<keyword evidence="7 14" id="KW-0067">ATP-binding</keyword>
<dbReference type="InterPro" id="IPR027417">
    <property type="entry name" value="P-loop_NTPase"/>
</dbReference>
<evidence type="ECO:0000256" key="8">
    <source>
        <dbReference type="ARBA" id="ARBA00023125"/>
    </source>
</evidence>
<feature type="coiled-coil region" evidence="15">
    <location>
        <begin position="218"/>
        <end position="246"/>
    </location>
</feature>
<evidence type="ECO:0000256" key="14">
    <source>
        <dbReference type="PROSITE-ProRule" id="PRU00560"/>
    </source>
</evidence>
<dbReference type="PANTHER" id="PTHR11070">
    <property type="entry name" value="UVRD / RECB / PCRA DNA HELICASE FAMILY MEMBER"/>
    <property type="match status" value="1"/>
</dbReference>
<evidence type="ECO:0000256" key="13">
    <source>
        <dbReference type="ARBA" id="ARBA00048988"/>
    </source>
</evidence>
<keyword evidence="6" id="KW-0269">Exonuclease</keyword>
<name>A0A964TBG2_9FLAO</name>
<dbReference type="InterPro" id="IPR011604">
    <property type="entry name" value="PDDEXK-like_dom_sf"/>
</dbReference>
<dbReference type="InterPro" id="IPR000212">
    <property type="entry name" value="DNA_helicase_UvrD/REP"/>
</dbReference>
<dbReference type="InterPro" id="IPR014017">
    <property type="entry name" value="DNA_helicase_UvrD-like_C"/>
</dbReference>
<dbReference type="EC" id="5.6.2.4" evidence="12"/>
<evidence type="ECO:0000259" key="17">
    <source>
        <dbReference type="PROSITE" id="PS51217"/>
    </source>
</evidence>
<dbReference type="PROSITE" id="PS51217">
    <property type="entry name" value="UVRD_HELICASE_CTER"/>
    <property type="match status" value="1"/>
</dbReference>
<proteinExistence type="predicted"/>
<protein>
    <recommendedName>
        <fullName evidence="12">DNA 3'-5' helicase</fullName>
        <ecNumber evidence="12">5.6.2.4</ecNumber>
    </recommendedName>
</protein>
<evidence type="ECO:0000256" key="5">
    <source>
        <dbReference type="ARBA" id="ARBA00022806"/>
    </source>
</evidence>
<feature type="domain" description="UvrD-like helicase C-terminal" evidence="17">
    <location>
        <begin position="477"/>
        <end position="725"/>
    </location>
</feature>
<evidence type="ECO:0000256" key="6">
    <source>
        <dbReference type="ARBA" id="ARBA00022839"/>
    </source>
</evidence>
<dbReference type="InterPro" id="IPR038726">
    <property type="entry name" value="PDDEXK_AddAB-type"/>
</dbReference>
<dbReference type="InterPro" id="IPR014016">
    <property type="entry name" value="UvrD-like_ATP-bd"/>
</dbReference>
<dbReference type="GO" id="GO:0003677">
    <property type="term" value="F:DNA binding"/>
    <property type="evidence" value="ECO:0007669"/>
    <property type="project" value="UniProtKB-KW"/>
</dbReference>
<dbReference type="Proteomes" id="UP000667650">
    <property type="component" value="Unassembled WGS sequence"/>
</dbReference>
<keyword evidence="2 14" id="KW-0547">Nucleotide-binding</keyword>
<dbReference type="GO" id="GO:0005829">
    <property type="term" value="C:cytosol"/>
    <property type="evidence" value="ECO:0007669"/>
    <property type="project" value="TreeGrafter"/>
</dbReference>
<dbReference type="EMBL" id="JAAABI010000002">
    <property type="protein sequence ID" value="NAY91797.1"/>
    <property type="molecule type" value="Genomic_DNA"/>
</dbReference>
<evidence type="ECO:0000256" key="3">
    <source>
        <dbReference type="ARBA" id="ARBA00022763"/>
    </source>
</evidence>
<accession>A0A964TBG2</accession>
<dbReference type="GO" id="GO:0005524">
    <property type="term" value="F:ATP binding"/>
    <property type="evidence" value="ECO:0007669"/>
    <property type="project" value="UniProtKB-UniRule"/>
</dbReference>
<dbReference type="RefSeq" id="WP_166523199.1">
    <property type="nucleotide sequence ID" value="NZ_JAAABI010000002.1"/>
</dbReference>
<keyword evidence="4 14" id="KW-0378">Hydrolase</keyword>
<evidence type="ECO:0000256" key="4">
    <source>
        <dbReference type="ARBA" id="ARBA00022801"/>
    </source>
</evidence>
<evidence type="ECO:0000256" key="7">
    <source>
        <dbReference type="ARBA" id="ARBA00022840"/>
    </source>
</evidence>
<keyword evidence="5 14" id="KW-0347">Helicase</keyword>
<dbReference type="Pfam" id="PF12705">
    <property type="entry name" value="PDDEXK_1"/>
    <property type="match status" value="1"/>
</dbReference>
<dbReference type="PANTHER" id="PTHR11070:SF67">
    <property type="entry name" value="DNA 3'-5' HELICASE"/>
    <property type="match status" value="1"/>
</dbReference>
<evidence type="ECO:0000256" key="10">
    <source>
        <dbReference type="ARBA" id="ARBA00023235"/>
    </source>
</evidence>
<dbReference type="GO" id="GO:0004527">
    <property type="term" value="F:exonuclease activity"/>
    <property type="evidence" value="ECO:0007669"/>
    <property type="project" value="UniProtKB-KW"/>
</dbReference>
<gene>
    <name evidence="18" type="ORF">GTQ34_07705</name>
</gene>
<dbReference type="GO" id="GO:0043138">
    <property type="term" value="F:3'-5' DNA helicase activity"/>
    <property type="evidence" value="ECO:0007669"/>
    <property type="project" value="UniProtKB-EC"/>
</dbReference>
<dbReference type="Gene3D" id="3.90.320.10">
    <property type="match status" value="1"/>
</dbReference>
<comment type="caution">
    <text evidence="18">The sequence shown here is derived from an EMBL/GenBank/DDBJ whole genome shotgun (WGS) entry which is preliminary data.</text>
</comment>
<keyword evidence="8" id="KW-0238">DNA-binding</keyword>
<keyword evidence="19" id="KW-1185">Reference proteome</keyword>
<keyword evidence="15" id="KW-0175">Coiled coil</keyword>